<dbReference type="PANTHER" id="PTHR21522">
    <property type="entry name" value="PROTON CHANNEL OTOP"/>
    <property type="match status" value="1"/>
</dbReference>
<keyword evidence="15" id="KW-1185">Reference proteome</keyword>
<reference evidence="14" key="2">
    <citation type="submission" date="2025-09" db="UniProtKB">
        <authorList>
            <consortium name="Ensembl"/>
        </authorList>
    </citation>
    <scope>IDENTIFICATION</scope>
</reference>
<dbReference type="GO" id="GO:0005886">
    <property type="term" value="C:plasma membrane"/>
    <property type="evidence" value="ECO:0007669"/>
    <property type="project" value="UniProtKB-SubCell"/>
</dbReference>
<dbReference type="Ensembl" id="ENSPCLT00000018958.1">
    <property type="protein sequence ID" value="ENSPCLP00000014298.1"/>
    <property type="gene ID" value="ENSPCLG00000011739.1"/>
</dbReference>
<evidence type="ECO:0000256" key="10">
    <source>
        <dbReference type="ARBA" id="ARBA00023303"/>
    </source>
</evidence>
<reference evidence="14" key="1">
    <citation type="submission" date="2025-08" db="UniProtKB">
        <authorList>
            <consortium name="Ensembl"/>
        </authorList>
    </citation>
    <scope>IDENTIFICATION</scope>
</reference>
<evidence type="ECO:0000256" key="3">
    <source>
        <dbReference type="ARBA" id="ARBA00022448"/>
    </source>
</evidence>
<evidence type="ECO:0000256" key="12">
    <source>
        <dbReference type="SAM" id="Phobius"/>
    </source>
</evidence>
<evidence type="ECO:0000256" key="9">
    <source>
        <dbReference type="ARBA" id="ARBA00023136"/>
    </source>
</evidence>
<feature type="signal peptide" evidence="13">
    <location>
        <begin position="1"/>
        <end position="17"/>
    </location>
</feature>
<evidence type="ECO:0000256" key="5">
    <source>
        <dbReference type="ARBA" id="ARBA00022692"/>
    </source>
</evidence>
<dbReference type="AlphaFoldDB" id="A0A669Q7C8"/>
<keyword evidence="10" id="KW-0407">Ion channel</keyword>
<feature type="transmembrane region" description="Helical" evidence="12">
    <location>
        <begin position="186"/>
        <end position="204"/>
    </location>
</feature>
<comment type="subcellular location">
    <subcellularLocation>
        <location evidence="1">Cell membrane</location>
        <topology evidence="1">Multi-pass membrane protein</topology>
    </subcellularLocation>
</comment>
<keyword evidence="13" id="KW-0732">Signal</keyword>
<feature type="transmembrane region" description="Helical" evidence="12">
    <location>
        <begin position="378"/>
        <end position="401"/>
    </location>
</feature>
<evidence type="ECO:0000256" key="2">
    <source>
        <dbReference type="ARBA" id="ARBA00006513"/>
    </source>
</evidence>
<dbReference type="GO" id="GO:0015252">
    <property type="term" value="F:proton channel activity"/>
    <property type="evidence" value="ECO:0007669"/>
    <property type="project" value="InterPro"/>
</dbReference>
<feature type="transmembrane region" description="Helical" evidence="12">
    <location>
        <begin position="104"/>
        <end position="124"/>
    </location>
</feature>
<evidence type="ECO:0000313" key="14">
    <source>
        <dbReference type="Ensembl" id="ENSPCLP00000014298.1"/>
    </source>
</evidence>
<feature type="transmembrane region" description="Helical" evidence="12">
    <location>
        <begin position="72"/>
        <end position="98"/>
    </location>
</feature>
<keyword evidence="4" id="KW-1003">Cell membrane</keyword>
<evidence type="ECO:0000256" key="13">
    <source>
        <dbReference type="SAM" id="SignalP"/>
    </source>
</evidence>
<evidence type="ECO:0000256" key="7">
    <source>
        <dbReference type="ARBA" id="ARBA00022989"/>
    </source>
</evidence>
<protein>
    <submittedName>
        <fullName evidence="14">Otopetrin 3</fullName>
    </submittedName>
</protein>
<evidence type="ECO:0000256" key="6">
    <source>
        <dbReference type="ARBA" id="ARBA00022781"/>
    </source>
</evidence>
<feature type="transmembrane region" description="Helical" evidence="12">
    <location>
        <begin position="531"/>
        <end position="550"/>
    </location>
</feature>
<feature type="transmembrane region" description="Helical" evidence="12">
    <location>
        <begin position="296"/>
        <end position="320"/>
    </location>
</feature>
<keyword evidence="6" id="KW-0375">Hydrogen ion transport</keyword>
<proteinExistence type="inferred from homology"/>
<keyword evidence="5 12" id="KW-0812">Transmembrane</keyword>
<organism evidence="14 15">
    <name type="scientific">Phasianus colchicus</name>
    <name type="common">Common pheasant</name>
    <dbReference type="NCBI Taxonomy" id="9054"/>
    <lineage>
        <taxon>Eukaryota</taxon>
        <taxon>Metazoa</taxon>
        <taxon>Chordata</taxon>
        <taxon>Craniata</taxon>
        <taxon>Vertebrata</taxon>
        <taxon>Euteleostomi</taxon>
        <taxon>Archelosauria</taxon>
        <taxon>Archosauria</taxon>
        <taxon>Dinosauria</taxon>
        <taxon>Saurischia</taxon>
        <taxon>Theropoda</taxon>
        <taxon>Coelurosauria</taxon>
        <taxon>Aves</taxon>
        <taxon>Neognathae</taxon>
        <taxon>Galloanserae</taxon>
        <taxon>Galliformes</taxon>
        <taxon>Phasianidae</taxon>
        <taxon>Phasianinae</taxon>
        <taxon>Phasianus</taxon>
    </lineage>
</organism>
<accession>A0A669Q7C8</accession>
<evidence type="ECO:0000256" key="1">
    <source>
        <dbReference type="ARBA" id="ARBA00004651"/>
    </source>
</evidence>
<keyword evidence="9 12" id="KW-0472">Membrane</keyword>
<dbReference type="Pfam" id="PF03189">
    <property type="entry name" value="Otopetrin"/>
    <property type="match status" value="2"/>
</dbReference>
<dbReference type="PANTHER" id="PTHR21522:SF36">
    <property type="entry name" value="PROTON CHANNEL OTOP3"/>
    <property type="match status" value="1"/>
</dbReference>
<feature type="compositionally biased region" description="Polar residues" evidence="11">
    <location>
        <begin position="467"/>
        <end position="476"/>
    </location>
</feature>
<evidence type="ECO:0000256" key="4">
    <source>
        <dbReference type="ARBA" id="ARBA00022475"/>
    </source>
</evidence>
<name>A0A669Q7C8_PHACC</name>
<feature type="transmembrane region" description="Helical" evidence="12">
    <location>
        <begin position="562"/>
        <end position="582"/>
    </location>
</feature>
<keyword evidence="8" id="KW-0406">Ion transport</keyword>
<evidence type="ECO:0000313" key="15">
    <source>
        <dbReference type="Proteomes" id="UP000472261"/>
    </source>
</evidence>
<keyword evidence="3" id="KW-0813">Transport</keyword>
<feature type="transmembrane region" description="Helical" evidence="12">
    <location>
        <begin position="340"/>
        <end position="358"/>
    </location>
</feature>
<feature type="region of interest" description="Disordered" evidence="11">
    <location>
        <begin position="461"/>
        <end position="496"/>
    </location>
</feature>
<evidence type="ECO:0000256" key="11">
    <source>
        <dbReference type="SAM" id="MobiDB-lite"/>
    </source>
</evidence>
<keyword evidence="7 12" id="KW-1133">Transmembrane helix</keyword>
<comment type="similarity">
    <text evidence="2">Belongs to the otopetrin family.</text>
</comment>
<feature type="chain" id="PRO_5025567879" evidence="13">
    <location>
        <begin position="18"/>
        <end position="597"/>
    </location>
</feature>
<feature type="compositionally biased region" description="Basic and acidic residues" evidence="11">
    <location>
        <begin position="479"/>
        <end position="496"/>
    </location>
</feature>
<dbReference type="Proteomes" id="UP000472261">
    <property type="component" value="Unplaced"/>
</dbReference>
<dbReference type="InterPro" id="IPR004878">
    <property type="entry name" value="Otopetrin"/>
</dbReference>
<feature type="transmembrane region" description="Helical" evidence="12">
    <location>
        <begin position="407"/>
        <end position="425"/>
    </location>
</feature>
<evidence type="ECO:0000256" key="8">
    <source>
        <dbReference type="ARBA" id="ARBA00023065"/>
    </source>
</evidence>
<feature type="transmembrane region" description="Helical" evidence="12">
    <location>
        <begin position="254"/>
        <end position="275"/>
    </location>
</feature>
<sequence length="597" mass="66872">MLWISSWLCAFCSVLQGEKERKPNVNSPCHHCNSRLASAPPGTSTIHYEKSWLYRHCSLQQRDRQAQKSGQLFSGLLALNVVFLGSAFISSMIFNHVAITLADVWILLSILKVLCLCWIIYYLLGTSRQPHAVLYRDTHAGPVWIRGKSCFSSSSHAFLFPPSLTRSVVAGEGNRAIKAPFCSSRCGLMLTIATNLLLWLLAVTNDSIHMEIESQLREVEQRLAGKAPFPTSLLTDSCTCPNTTTCKVFQKGYILLYPFNTEYCLICCSVLYVMWKNVGRRISHHHIAHVKPKFKLQGVVFGPLLGAAAVIIGICVFMMYQIQATGSAPNYQVFVLYYSYYIVLLPLMCVVAVIGTIIHTLEKRELDTLKNPTRSLDVVLLMGAALGQIAMSYFSIVAIVATNPRDMLNSLILSYSVLLIFQYITQNIFIIDGLQRQPYVAAEAQHTTHAGQLSAVPELPGEGVAAPSSNQEHSQTSPSKEEEVSEERSREAPEQRRVSVLELGQEFRRVSLSYIHTYSHLSWKRKALKEISFFLVLCNIILWIMPTFGAHPVFENGLQKSFYGYSTWFAIVNFGLPLSVFYRMHSVGGLLEVYVSA</sequence>